<dbReference type="GO" id="GO:0002376">
    <property type="term" value="P:immune system process"/>
    <property type="evidence" value="ECO:0007669"/>
    <property type="project" value="UniProtKB-KW"/>
</dbReference>
<keyword evidence="5" id="KW-0378">Hydrolase</keyword>
<keyword evidence="7" id="KW-0391">Immunity</keyword>
<dbReference type="GO" id="GO:0005737">
    <property type="term" value="C:cytoplasm"/>
    <property type="evidence" value="ECO:0007669"/>
    <property type="project" value="UniProtKB-SubCell"/>
</dbReference>
<dbReference type="GO" id="GO:0031380">
    <property type="term" value="C:nuclear RNA-directed RNA polymerase complex"/>
    <property type="evidence" value="ECO:0007669"/>
    <property type="project" value="TreeGrafter"/>
</dbReference>
<dbReference type="InterPro" id="IPR041679">
    <property type="entry name" value="DNA2/NAM7-like_C"/>
</dbReference>
<dbReference type="Proteomes" id="UP000030752">
    <property type="component" value="Unassembled WGS sequence"/>
</dbReference>
<dbReference type="HOGENOM" id="CLU_001490_1_1_1"/>
<evidence type="ECO:0000256" key="7">
    <source>
        <dbReference type="ARBA" id="ARBA00022859"/>
    </source>
</evidence>
<protein>
    <recommendedName>
        <fullName evidence="8">RZ-type domain-containing protein</fullName>
    </recommendedName>
</protein>
<dbReference type="SUPFAM" id="SSF52540">
    <property type="entry name" value="P-loop containing nucleoside triphosphate hydrolases"/>
    <property type="match status" value="1"/>
</dbReference>
<dbReference type="PANTHER" id="PTHR10887">
    <property type="entry name" value="DNA2/NAM7 HELICASE FAMILY"/>
    <property type="match status" value="1"/>
</dbReference>
<dbReference type="CDD" id="cd17936">
    <property type="entry name" value="EEXXEc_NFX1"/>
    <property type="match status" value="1"/>
</dbReference>
<dbReference type="InterPro" id="IPR027417">
    <property type="entry name" value="P-loop_NTPase"/>
</dbReference>
<reference evidence="9 10" key="1">
    <citation type="submission" date="2013-03" db="EMBL/GenBank/DDBJ databases">
        <title>The Genome Sequence of Phialophora europaea CBS 101466.</title>
        <authorList>
            <consortium name="The Broad Institute Genomics Platform"/>
            <person name="Cuomo C."/>
            <person name="de Hoog S."/>
            <person name="Gorbushina A."/>
            <person name="Walker B."/>
            <person name="Young S.K."/>
            <person name="Zeng Q."/>
            <person name="Gargeya S."/>
            <person name="Fitzgerald M."/>
            <person name="Haas B."/>
            <person name="Abouelleil A."/>
            <person name="Allen A.W."/>
            <person name="Alvarado L."/>
            <person name="Arachchi H.M."/>
            <person name="Berlin A.M."/>
            <person name="Chapman S.B."/>
            <person name="Gainer-Dewar J."/>
            <person name="Goldberg J."/>
            <person name="Griggs A."/>
            <person name="Gujja S."/>
            <person name="Hansen M."/>
            <person name="Howarth C."/>
            <person name="Imamovic A."/>
            <person name="Ireland A."/>
            <person name="Larimer J."/>
            <person name="McCowan C."/>
            <person name="Murphy C."/>
            <person name="Pearson M."/>
            <person name="Poon T.W."/>
            <person name="Priest M."/>
            <person name="Roberts A."/>
            <person name="Saif S."/>
            <person name="Shea T."/>
            <person name="Sisk P."/>
            <person name="Sykes S."/>
            <person name="Wortman J."/>
            <person name="Nusbaum C."/>
            <person name="Birren B."/>
        </authorList>
    </citation>
    <scope>NUCLEOTIDE SEQUENCE [LARGE SCALE GENOMIC DNA]</scope>
    <source>
        <strain evidence="9 10">CBS 101466</strain>
    </source>
</reference>
<evidence type="ECO:0000256" key="6">
    <source>
        <dbReference type="ARBA" id="ARBA00022833"/>
    </source>
</evidence>
<evidence type="ECO:0000256" key="5">
    <source>
        <dbReference type="ARBA" id="ARBA00022806"/>
    </source>
</evidence>
<dbReference type="RefSeq" id="XP_008716597.1">
    <property type="nucleotide sequence ID" value="XM_008718375.1"/>
</dbReference>
<proteinExistence type="predicted"/>
<dbReference type="STRING" id="1220924.W2S210"/>
<dbReference type="GO" id="GO:0004386">
    <property type="term" value="F:helicase activity"/>
    <property type="evidence" value="ECO:0007669"/>
    <property type="project" value="InterPro"/>
</dbReference>
<dbReference type="Gene3D" id="3.40.50.300">
    <property type="entry name" value="P-loop containing nucleotide triphosphate hydrolases"/>
    <property type="match status" value="2"/>
</dbReference>
<dbReference type="eggNOG" id="KOG1807">
    <property type="taxonomic scope" value="Eukaryota"/>
</dbReference>
<dbReference type="InterPro" id="IPR045055">
    <property type="entry name" value="DNA2/NAM7-like"/>
</dbReference>
<dbReference type="Pfam" id="PF13087">
    <property type="entry name" value="AAA_12"/>
    <property type="match status" value="1"/>
</dbReference>
<dbReference type="InterPro" id="IPR041677">
    <property type="entry name" value="DNA2/NAM7_AAA_11"/>
</dbReference>
<organism evidence="9 10">
    <name type="scientific">Cyphellophora europaea (strain CBS 101466)</name>
    <name type="common">Phialophora europaea</name>
    <dbReference type="NCBI Taxonomy" id="1220924"/>
    <lineage>
        <taxon>Eukaryota</taxon>
        <taxon>Fungi</taxon>
        <taxon>Dikarya</taxon>
        <taxon>Ascomycota</taxon>
        <taxon>Pezizomycotina</taxon>
        <taxon>Eurotiomycetes</taxon>
        <taxon>Chaetothyriomycetidae</taxon>
        <taxon>Chaetothyriales</taxon>
        <taxon>Cyphellophoraceae</taxon>
        <taxon>Cyphellophora</taxon>
    </lineage>
</organism>
<dbReference type="EMBL" id="KB822719">
    <property type="protein sequence ID" value="ETN42088.1"/>
    <property type="molecule type" value="Genomic_DNA"/>
</dbReference>
<dbReference type="InterPro" id="IPR046439">
    <property type="entry name" value="ZF_RZ_dom"/>
</dbReference>
<accession>W2S210</accession>
<dbReference type="OrthoDB" id="2423195at2759"/>
<evidence type="ECO:0000313" key="10">
    <source>
        <dbReference type="Proteomes" id="UP000030752"/>
    </source>
</evidence>
<feature type="domain" description="RZ-type" evidence="8">
    <location>
        <begin position="1558"/>
        <end position="1634"/>
    </location>
</feature>
<keyword evidence="4" id="KW-0863">Zinc-finger</keyword>
<dbReference type="InterPro" id="IPR047187">
    <property type="entry name" value="SF1_C_Upf1"/>
</dbReference>
<name>W2S210_CYPE1</name>
<dbReference type="PROSITE" id="PS51981">
    <property type="entry name" value="ZF_RZ"/>
    <property type="match status" value="1"/>
</dbReference>
<keyword evidence="5" id="KW-0067">ATP-binding</keyword>
<dbReference type="GeneID" id="19971366"/>
<keyword evidence="6" id="KW-0862">Zinc</keyword>
<dbReference type="GO" id="GO:0008270">
    <property type="term" value="F:zinc ion binding"/>
    <property type="evidence" value="ECO:0007669"/>
    <property type="project" value="UniProtKB-KW"/>
</dbReference>
<dbReference type="Pfam" id="PF20173">
    <property type="entry name" value="ZnF_RZ-type"/>
    <property type="match status" value="1"/>
</dbReference>
<keyword evidence="10" id="KW-1185">Reference proteome</keyword>
<dbReference type="InParanoid" id="W2S210"/>
<dbReference type="CDD" id="cd18808">
    <property type="entry name" value="SF1_C_Upf1"/>
    <property type="match status" value="1"/>
</dbReference>
<keyword evidence="5" id="KW-0547">Nucleotide-binding</keyword>
<keyword evidence="5" id="KW-0347">Helicase</keyword>
<comment type="subcellular location">
    <subcellularLocation>
        <location evidence="1">Cytoplasm</location>
    </subcellularLocation>
</comment>
<evidence type="ECO:0000256" key="4">
    <source>
        <dbReference type="ARBA" id="ARBA00022771"/>
    </source>
</evidence>
<dbReference type="PANTHER" id="PTHR10887:SF445">
    <property type="entry name" value="NFX1-TYPE ZINC FINGER-CONTAINING PROTEIN 1"/>
    <property type="match status" value="1"/>
</dbReference>
<evidence type="ECO:0000256" key="1">
    <source>
        <dbReference type="ARBA" id="ARBA00004496"/>
    </source>
</evidence>
<keyword evidence="3" id="KW-0479">Metal-binding</keyword>
<keyword evidence="2" id="KW-0963">Cytoplasm</keyword>
<sequence>MQRTNRPRFYNKPGGCQYGHRCTFTHAAGPIAKTNHAPQPPRAFDVPNADYKTLATWLGLVQNDPSLTLPDSALDSWIASAYALVNTPHIETKQRVVKHLSTPVGSNQIRHLTASAALPEDLGQCHSFLRNRAAPLVKLLSHPDIIHSALLEDAIASIHTVLYGRDGTRGVQFFQSVLAAFGTIEKPDESDIEEMTACVLVLDSLIEVIGTAKIDRNLVPVIEAFSALIAATDSPRTTARLNAEKALQHIEALMGIGQSIPEPSNRTTLTTMATFELAVDGPGSLHPGGPRHDNDHEHINQIEILPTRGELKSLHSDYLPVIDPEKLHVPGLEGLIDRQFRLLREDTVGQLRDAVRSLIETIRRPNNRTSQHDNGAKYGTRVMVYQGVQLRRLQITTQGLAMKLSVQQPYSLAAKSRSERKKWWESSKILQNEALVCLVGPDGFVAFLAVCPEPSAAKNHQQVAQDRRSLYEDSKRATIFTQLIEPYGYCLTRAKNCFQASKRQPLVLCEFPGILLPSFYHTLQGLKRLSTKLDTPFADLLAPTQIAGRAARLDEPPQYARLPGFSYNLSTLTGGKVAIALKIGQKFDFDLLSKHSTLDNAQRTAVVDALSRRLALIQGPPGTGKSFCGGALIRTILANKTAAKLGPIICVCYTNHALDQLLEHLLEDGVSQIIRIGGQSKSVALQAVNLKQVVRGMDTTRTERQQQAIHHRTIELLQGQITESLVDLHNGPSWLDVCHHLERSHRPHHRQLQKLLEVQIEDDGFQTVSYDKRPAEERFLRPRGAKVARQTTVIRPLSDLHDAELSTLDSRERQMLYNSWVEAVQSRRCASLQILLEDLSTERTGLRQCFDERDLRCLSQANIIGLTTSGLARRLDLIRRLPSKVLICEEAGEVLEGHLITALIPSIEHCILIGDHEQLRPRICNYDLEAANPRGKRFSLDMSLFERLIKPSAPSMPRLPFTTLEIQRRMHPSISELVRETLYPKLQDHAGVSCYPPVVGMSRRLFWMDHQVSEDGKDDSTSYSNVFEVDVVAALLQHLVRQCKYEAADIAILTPYLGQLRLLKQRLSSIFEIVVDDRDVNDLEKHGMSDGLAAGQAIGVSKTTLLSTLRLATVDNFQGEEAKVIVVSLVRSNQNKKCGFLKTTNRANVLLSRAKHGMYLVGDSSCYETEPMWAKVLELLRKNNNLGPALELRCPRHPAKPIAVKNADDFARLSPEGGCDLILDGIMGISDHFNLDADGRVLGLKGDSRPFSTKLQLCVNCRMPIANLQRYNRIWRRTILDESTKKFISWSSSSFVPLSQGVDREEAALAKKALGNPQDVRNGDDATAATAEIQLRGLFADMMKTLRAIPQLLSRYNAIWKLRNRILRYHRQVEEGEQPFGRIYNMLRAHRIQSGRRSDAHSRDHTILQSKQRMLASSLSIRCDLAILTDFFSIRREHSTAYTGPQDWKGVGVTVDFGDAYEACRGFLKEATERVLPMQEVEAAIYFSRLVALERGNSQTGEQREALGITGRVNEAHGYLQEAERLCVSKPGSTKGMAAEVAAAQELLLREDTFYQAVSNEEKRAVVAAMSSEFRGTGHWYYCPNGHPFTIGNCGLAREQATCPECGAAVGGMNYQLAEGNTIARDLEQELGRMRI</sequence>
<dbReference type="FunFam" id="3.40.50.300:FF:001660">
    <property type="entry name" value="NF-X1 finger and helicase protein, putative"/>
    <property type="match status" value="1"/>
</dbReference>
<gene>
    <name evidence="9" type="ORF">HMPREF1541_04027</name>
</gene>
<dbReference type="Pfam" id="PF13086">
    <property type="entry name" value="AAA_11"/>
    <property type="match status" value="1"/>
</dbReference>
<evidence type="ECO:0000256" key="2">
    <source>
        <dbReference type="ARBA" id="ARBA00022490"/>
    </source>
</evidence>
<evidence type="ECO:0000259" key="8">
    <source>
        <dbReference type="PROSITE" id="PS51981"/>
    </source>
</evidence>
<evidence type="ECO:0000313" key="9">
    <source>
        <dbReference type="EMBL" id="ETN42088.1"/>
    </source>
</evidence>
<evidence type="ECO:0000256" key="3">
    <source>
        <dbReference type="ARBA" id="ARBA00022723"/>
    </source>
</evidence>
<dbReference type="GO" id="GO:0031048">
    <property type="term" value="P:regulatory ncRNA-mediated heterochromatin formation"/>
    <property type="evidence" value="ECO:0007669"/>
    <property type="project" value="TreeGrafter"/>
</dbReference>
<dbReference type="VEuPathDB" id="FungiDB:HMPREF1541_04027"/>